<dbReference type="WBParaSite" id="SMUV_0000254001-mRNA-1">
    <property type="protein sequence ID" value="SMUV_0000254001-mRNA-1"/>
    <property type="gene ID" value="SMUV_0000254001"/>
</dbReference>
<evidence type="ECO:0000313" key="1">
    <source>
        <dbReference type="Proteomes" id="UP000046393"/>
    </source>
</evidence>
<protein>
    <submittedName>
        <fullName evidence="2">Uncharacterized protein</fullName>
    </submittedName>
</protein>
<dbReference type="Proteomes" id="UP000046393">
    <property type="component" value="Unplaced"/>
</dbReference>
<proteinExistence type="predicted"/>
<evidence type="ECO:0000313" key="2">
    <source>
        <dbReference type="WBParaSite" id="SMUV_0000254001-mRNA-1"/>
    </source>
</evidence>
<keyword evidence="1" id="KW-1185">Reference proteome</keyword>
<dbReference type="AlphaFoldDB" id="A0A0N5AE92"/>
<reference evidence="2" key="1">
    <citation type="submission" date="2017-02" db="UniProtKB">
        <authorList>
            <consortium name="WormBaseParasite"/>
        </authorList>
    </citation>
    <scope>IDENTIFICATION</scope>
</reference>
<organism evidence="1 2">
    <name type="scientific">Syphacia muris</name>
    <dbReference type="NCBI Taxonomy" id="451379"/>
    <lineage>
        <taxon>Eukaryota</taxon>
        <taxon>Metazoa</taxon>
        <taxon>Ecdysozoa</taxon>
        <taxon>Nematoda</taxon>
        <taxon>Chromadorea</taxon>
        <taxon>Rhabditida</taxon>
        <taxon>Spirurina</taxon>
        <taxon>Oxyuridomorpha</taxon>
        <taxon>Oxyuroidea</taxon>
        <taxon>Oxyuridae</taxon>
        <taxon>Syphacia</taxon>
    </lineage>
</organism>
<accession>A0A0N5AE92</accession>
<name>A0A0N5AE92_9BILA</name>
<sequence>MNMKRLKAVNVMMMMMVRERMLNRMNERGKEGRPIRWEEEEEGEEEKEICLQMAFPLTVIPNYLFINDATYCNICIALVAQIAADSQVP</sequence>